<dbReference type="AlphaFoldDB" id="A0A0A9SZK1"/>
<evidence type="ECO:0000313" key="1">
    <source>
        <dbReference type="EMBL" id="JAD50314.1"/>
    </source>
</evidence>
<name>A0A0A9SZK1_ARUDO</name>
<reference evidence="1" key="1">
    <citation type="submission" date="2014-09" db="EMBL/GenBank/DDBJ databases">
        <authorList>
            <person name="Magalhaes I.L.F."/>
            <person name="Oliveira U."/>
            <person name="Santos F.R."/>
            <person name="Vidigal T.H.D.A."/>
            <person name="Brescovit A.D."/>
            <person name="Santos A.J."/>
        </authorList>
    </citation>
    <scope>NUCLEOTIDE SEQUENCE</scope>
    <source>
        <tissue evidence="1">Shoot tissue taken approximately 20 cm above the soil surface</tissue>
    </source>
</reference>
<protein>
    <submittedName>
        <fullName evidence="1">Uncharacterized protein</fullName>
    </submittedName>
</protein>
<proteinExistence type="predicted"/>
<organism evidence="1">
    <name type="scientific">Arundo donax</name>
    <name type="common">Giant reed</name>
    <name type="synonym">Donax arundinaceus</name>
    <dbReference type="NCBI Taxonomy" id="35708"/>
    <lineage>
        <taxon>Eukaryota</taxon>
        <taxon>Viridiplantae</taxon>
        <taxon>Streptophyta</taxon>
        <taxon>Embryophyta</taxon>
        <taxon>Tracheophyta</taxon>
        <taxon>Spermatophyta</taxon>
        <taxon>Magnoliopsida</taxon>
        <taxon>Liliopsida</taxon>
        <taxon>Poales</taxon>
        <taxon>Poaceae</taxon>
        <taxon>PACMAD clade</taxon>
        <taxon>Arundinoideae</taxon>
        <taxon>Arundineae</taxon>
        <taxon>Arundo</taxon>
    </lineage>
</organism>
<reference evidence="1" key="2">
    <citation type="journal article" date="2015" name="Data Brief">
        <title>Shoot transcriptome of the giant reed, Arundo donax.</title>
        <authorList>
            <person name="Barrero R.A."/>
            <person name="Guerrero F.D."/>
            <person name="Moolhuijzen P."/>
            <person name="Goolsby J.A."/>
            <person name="Tidwell J."/>
            <person name="Bellgard S.E."/>
            <person name="Bellgard M.I."/>
        </authorList>
    </citation>
    <scope>NUCLEOTIDE SEQUENCE</scope>
    <source>
        <tissue evidence="1">Shoot tissue taken approximately 20 cm above the soil surface</tissue>
    </source>
</reference>
<sequence length="38" mass="4022">MVCSSHSRATYLARSAVAGASRVAAHGAGRPSRHRRTE</sequence>
<accession>A0A0A9SZK1</accession>
<dbReference type="EMBL" id="GBRH01247581">
    <property type="protein sequence ID" value="JAD50314.1"/>
    <property type="molecule type" value="Transcribed_RNA"/>
</dbReference>